<name>R0H3N9_9BRAS</name>
<dbReference type="CDD" id="cd16571">
    <property type="entry name" value="RING-HC_SIAHs"/>
    <property type="match status" value="1"/>
</dbReference>
<evidence type="ECO:0000256" key="2">
    <source>
        <dbReference type="ARBA" id="ARBA00004906"/>
    </source>
</evidence>
<evidence type="ECO:0000256" key="10">
    <source>
        <dbReference type="ARBA" id="ARBA00024004"/>
    </source>
</evidence>
<evidence type="ECO:0000256" key="4">
    <source>
        <dbReference type="ARBA" id="ARBA00012483"/>
    </source>
</evidence>
<dbReference type="PANTHER" id="PTHR46632">
    <property type="entry name" value="E3 UBIQUITIN-PROTEIN LIGASE SINA-LIKE 4"/>
    <property type="match status" value="1"/>
</dbReference>
<dbReference type="KEGG" id="crb:17879255"/>
<dbReference type="AlphaFoldDB" id="R0H3N9"/>
<evidence type="ECO:0000313" key="13">
    <source>
        <dbReference type="EMBL" id="EOA18148.1"/>
    </source>
</evidence>
<dbReference type="PANTHER" id="PTHR46632:SF3">
    <property type="entry name" value="E3 UBIQUITIN-PROTEIN LIGASE SINA-LIKE 7-RELATED"/>
    <property type="match status" value="1"/>
</dbReference>
<feature type="domain" description="SIAH-type" evidence="12">
    <location>
        <begin position="77"/>
        <end position="135"/>
    </location>
</feature>
<dbReference type="SUPFAM" id="SSF49599">
    <property type="entry name" value="TRAF domain-like"/>
    <property type="match status" value="1"/>
</dbReference>
<dbReference type="Gene3D" id="3.30.40.10">
    <property type="entry name" value="Zinc/RING finger domain, C3HC4 (zinc finger)"/>
    <property type="match status" value="1"/>
</dbReference>
<dbReference type="GO" id="GO:0016567">
    <property type="term" value="P:protein ubiquitination"/>
    <property type="evidence" value="ECO:0007669"/>
    <property type="project" value="UniProtKB-UniPathway"/>
</dbReference>
<dbReference type="PROSITE" id="PS51081">
    <property type="entry name" value="ZF_SIAH"/>
    <property type="match status" value="1"/>
</dbReference>
<comment type="pathway">
    <text evidence="2">Protein modification; protein ubiquitination.</text>
</comment>
<dbReference type="InterPro" id="IPR013010">
    <property type="entry name" value="Znf_SIAH"/>
</dbReference>
<organism evidence="13 14">
    <name type="scientific">Capsella rubella</name>
    <dbReference type="NCBI Taxonomy" id="81985"/>
    <lineage>
        <taxon>Eukaryota</taxon>
        <taxon>Viridiplantae</taxon>
        <taxon>Streptophyta</taxon>
        <taxon>Embryophyta</taxon>
        <taxon>Tracheophyta</taxon>
        <taxon>Spermatophyta</taxon>
        <taxon>Magnoliopsida</taxon>
        <taxon>eudicotyledons</taxon>
        <taxon>Gunneridae</taxon>
        <taxon>Pentapetalae</taxon>
        <taxon>rosids</taxon>
        <taxon>malvids</taxon>
        <taxon>Brassicales</taxon>
        <taxon>Brassicaceae</taxon>
        <taxon>Camelineae</taxon>
        <taxon>Capsella</taxon>
    </lineage>
</organism>
<dbReference type="eggNOG" id="KOG3002">
    <property type="taxonomic scope" value="Eukaryota"/>
</dbReference>
<comment type="function">
    <text evidence="10">E3 ubiquitin-protein ligase that mediates ubiquitination and subsequent proteasomal degradation of target proteins. E3 ubiquitin ligases accept ubiquitin from an E2 ubiquitin-conjugating enzyme in the form of a thioester and then directly transfers the ubiquitin to targeted substrates. It probably triggers the ubiquitin-mediated degradation of different substrates.</text>
</comment>
<dbReference type="InterPro" id="IPR013083">
    <property type="entry name" value="Znf_RING/FYVE/PHD"/>
</dbReference>
<keyword evidence="9" id="KW-0862">Zinc</keyword>
<keyword evidence="7 11" id="KW-0863">Zinc-finger</keyword>
<comment type="catalytic activity">
    <reaction evidence="1">
        <text>S-ubiquitinyl-[E2 ubiquitin-conjugating enzyme]-L-cysteine + [acceptor protein]-L-lysine = [E2 ubiquitin-conjugating enzyme]-L-cysteine + N(6)-ubiquitinyl-[acceptor protein]-L-lysine.</text>
        <dbReference type="EC" id="2.3.2.27"/>
    </reaction>
</comment>
<evidence type="ECO:0000256" key="1">
    <source>
        <dbReference type="ARBA" id="ARBA00000900"/>
    </source>
</evidence>
<comment type="similarity">
    <text evidence="3">Belongs to the SINA (Seven in absentia) family.</text>
</comment>
<dbReference type="OrthoDB" id="4788989at2759"/>
<gene>
    <name evidence="13" type="ORF">CARUB_v10006614mg</name>
</gene>
<evidence type="ECO:0000256" key="5">
    <source>
        <dbReference type="ARBA" id="ARBA00022679"/>
    </source>
</evidence>
<keyword evidence="14" id="KW-1185">Reference proteome</keyword>
<proteinExistence type="inferred from homology"/>
<evidence type="ECO:0000259" key="12">
    <source>
        <dbReference type="PROSITE" id="PS51081"/>
    </source>
</evidence>
<evidence type="ECO:0000256" key="11">
    <source>
        <dbReference type="PROSITE-ProRule" id="PRU00455"/>
    </source>
</evidence>
<protein>
    <recommendedName>
        <fullName evidence="4">RING-type E3 ubiquitin transferase</fullName>
        <ecNumber evidence="4">2.3.2.27</ecNumber>
    </recommendedName>
</protein>
<dbReference type="Proteomes" id="UP000029121">
    <property type="component" value="Unassembled WGS sequence"/>
</dbReference>
<accession>R0H3N9</accession>
<evidence type="ECO:0000256" key="3">
    <source>
        <dbReference type="ARBA" id="ARBA00009119"/>
    </source>
</evidence>
<dbReference type="GO" id="GO:0008270">
    <property type="term" value="F:zinc ion binding"/>
    <property type="evidence" value="ECO:0007669"/>
    <property type="project" value="UniProtKB-KW"/>
</dbReference>
<keyword evidence="8" id="KW-0833">Ubl conjugation pathway</keyword>
<reference evidence="14" key="1">
    <citation type="journal article" date="2013" name="Nat. Genet.">
        <title>The Capsella rubella genome and the genomic consequences of rapid mating system evolution.</title>
        <authorList>
            <person name="Slotte T."/>
            <person name="Hazzouri K.M."/>
            <person name="Agren J.A."/>
            <person name="Koenig D."/>
            <person name="Maumus F."/>
            <person name="Guo Y.L."/>
            <person name="Steige K."/>
            <person name="Platts A.E."/>
            <person name="Escobar J.S."/>
            <person name="Newman L.K."/>
            <person name="Wang W."/>
            <person name="Mandakova T."/>
            <person name="Vello E."/>
            <person name="Smith L.M."/>
            <person name="Henz S.R."/>
            <person name="Steffen J."/>
            <person name="Takuno S."/>
            <person name="Brandvain Y."/>
            <person name="Coop G."/>
            <person name="Andolfatto P."/>
            <person name="Hu T.T."/>
            <person name="Blanchette M."/>
            <person name="Clark R.M."/>
            <person name="Quesneville H."/>
            <person name="Nordborg M."/>
            <person name="Gaut B.S."/>
            <person name="Lysak M.A."/>
            <person name="Jenkins J."/>
            <person name="Grimwood J."/>
            <person name="Chapman J."/>
            <person name="Prochnik S."/>
            <person name="Shu S."/>
            <person name="Rokhsar D."/>
            <person name="Schmutz J."/>
            <person name="Weigel D."/>
            <person name="Wright S.I."/>
        </authorList>
    </citation>
    <scope>NUCLEOTIDE SEQUENCE [LARGE SCALE GENOMIC DNA]</scope>
    <source>
        <strain evidence="14">cv. Monte Gargano</strain>
    </source>
</reference>
<evidence type="ECO:0000256" key="9">
    <source>
        <dbReference type="ARBA" id="ARBA00022833"/>
    </source>
</evidence>
<evidence type="ECO:0000256" key="7">
    <source>
        <dbReference type="ARBA" id="ARBA00022771"/>
    </source>
</evidence>
<keyword evidence="6" id="KW-0479">Metal-binding</keyword>
<dbReference type="UniPathway" id="UPA00143"/>
<dbReference type="GO" id="GO:0061630">
    <property type="term" value="F:ubiquitin protein ligase activity"/>
    <property type="evidence" value="ECO:0007669"/>
    <property type="project" value="UniProtKB-EC"/>
</dbReference>
<dbReference type="Pfam" id="PF21361">
    <property type="entry name" value="Sina_ZnF"/>
    <property type="match status" value="1"/>
</dbReference>
<dbReference type="EC" id="2.3.2.27" evidence="4"/>
<sequence>MATQKKQRTDDKTRPAMLDYDVLDCPVCFEPPTIPILQCGNGHWACSSCLPKLKKCHSCSLTIGRIRCRAMESVLESILIPCPNAMFGCTKNLSYGKQSTHVKDCIFSQCSCPFQECNYSGSYKNLYDHSFQSHSSSYPFPWIPHIACDISFRVLLKISNKILVAKEFLKKLLFVVQCFKEPNVLRVTVSCLAPSAPEVGRFSYHLSYTVDGETVTYESPEVKRILKVSSQRPEESFMLIPECLLRGDYLDMKLCIKKLKQI</sequence>
<evidence type="ECO:0000256" key="8">
    <source>
        <dbReference type="ARBA" id="ARBA00022786"/>
    </source>
</evidence>
<evidence type="ECO:0000256" key="6">
    <source>
        <dbReference type="ARBA" id="ARBA00022723"/>
    </source>
</evidence>
<keyword evidence="5" id="KW-0808">Transferase</keyword>
<dbReference type="InterPro" id="IPR049548">
    <property type="entry name" value="Sina-like_RING"/>
</dbReference>
<dbReference type="EMBL" id="KB870811">
    <property type="protein sequence ID" value="EOA18148.1"/>
    <property type="molecule type" value="Genomic_DNA"/>
</dbReference>
<dbReference type="InterPro" id="IPR044286">
    <property type="entry name" value="SINL_plant"/>
</dbReference>
<dbReference type="Pfam" id="PF21362">
    <property type="entry name" value="Sina_RING"/>
    <property type="match status" value="1"/>
</dbReference>
<evidence type="ECO:0000313" key="14">
    <source>
        <dbReference type="Proteomes" id="UP000029121"/>
    </source>
</evidence>